<feature type="compositionally biased region" description="Basic and acidic residues" evidence="1">
    <location>
        <begin position="867"/>
        <end position="922"/>
    </location>
</feature>
<feature type="compositionally biased region" description="Low complexity" evidence="1">
    <location>
        <begin position="1134"/>
        <end position="1148"/>
    </location>
</feature>
<reference evidence="2" key="1">
    <citation type="submission" date="2022-01" db="EMBL/GenBank/DDBJ databases">
        <authorList>
            <person name="King R."/>
        </authorList>
    </citation>
    <scope>NUCLEOTIDE SEQUENCE</scope>
</reference>
<feature type="compositionally biased region" description="Basic and acidic residues" evidence="1">
    <location>
        <begin position="655"/>
        <end position="676"/>
    </location>
</feature>
<gene>
    <name evidence="2" type="ORF">CHIRRI_LOCUS12540</name>
</gene>
<evidence type="ECO:0000256" key="1">
    <source>
        <dbReference type="SAM" id="MobiDB-lite"/>
    </source>
</evidence>
<dbReference type="Proteomes" id="UP001153620">
    <property type="component" value="Chromosome 3"/>
</dbReference>
<feature type="compositionally biased region" description="Basic and acidic residues" evidence="1">
    <location>
        <begin position="764"/>
        <end position="784"/>
    </location>
</feature>
<feature type="region of interest" description="Disordered" evidence="1">
    <location>
        <begin position="1121"/>
        <end position="1185"/>
    </location>
</feature>
<feature type="compositionally biased region" description="Low complexity" evidence="1">
    <location>
        <begin position="746"/>
        <end position="763"/>
    </location>
</feature>
<dbReference type="GO" id="GO:0017124">
    <property type="term" value="F:SH3 domain binding"/>
    <property type="evidence" value="ECO:0007669"/>
    <property type="project" value="TreeGrafter"/>
</dbReference>
<dbReference type="Gene3D" id="2.130.10.10">
    <property type="entry name" value="YVTN repeat-like/Quinoprotein amine dehydrogenase"/>
    <property type="match status" value="2"/>
</dbReference>
<feature type="compositionally biased region" description="Low complexity" evidence="1">
    <location>
        <begin position="47"/>
        <end position="61"/>
    </location>
</feature>
<accession>A0A9N9WXC5</accession>
<protein>
    <submittedName>
        <fullName evidence="2">Uncharacterized protein</fullName>
    </submittedName>
</protein>
<evidence type="ECO:0000313" key="2">
    <source>
        <dbReference type="EMBL" id="CAG9809720.1"/>
    </source>
</evidence>
<dbReference type="InterPro" id="IPR015943">
    <property type="entry name" value="WD40/YVTN_repeat-like_dom_sf"/>
</dbReference>
<name>A0A9N9WXC5_9DIPT</name>
<dbReference type="InterPro" id="IPR042622">
    <property type="entry name" value="Znf106"/>
</dbReference>
<feature type="region of interest" description="Disordered" evidence="1">
    <location>
        <begin position="867"/>
        <end position="963"/>
    </location>
</feature>
<feature type="region of interest" description="Disordered" evidence="1">
    <location>
        <begin position="510"/>
        <end position="704"/>
    </location>
</feature>
<feature type="compositionally biased region" description="Basic and acidic residues" evidence="1">
    <location>
        <begin position="1012"/>
        <end position="1022"/>
    </location>
</feature>
<organism evidence="2 3">
    <name type="scientific">Chironomus riparius</name>
    <dbReference type="NCBI Taxonomy" id="315576"/>
    <lineage>
        <taxon>Eukaryota</taxon>
        <taxon>Metazoa</taxon>
        <taxon>Ecdysozoa</taxon>
        <taxon>Arthropoda</taxon>
        <taxon>Hexapoda</taxon>
        <taxon>Insecta</taxon>
        <taxon>Pterygota</taxon>
        <taxon>Neoptera</taxon>
        <taxon>Endopterygota</taxon>
        <taxon>Diptera</taxon>
        <taxon>Nematocera</taxon>
        <taxon>Chironomoidea</taxon>
        <taxon>Chironomidae</taxon>
        <taxon>Chironominae</taxon>
        <taxon>Chironomus</taxon>
    </lineage>
</organism>
<feature type="region of interest" description="Disordered" evidence="1">
    <location>
        <begin position="475"/>
        <end position="498"/>
    </location>
</feature>
<feature type="compositionally biased region" description="Low complexity" evidence="1">
    <location>
        <begin position="70"/>
        <end position="89"/>
    </location>
</feature>
<dbReference type="PANTHER" id="PTHR14435">
    <property type="entry name" value="ZINC FINGER PROTEIN 106"/>
    <property type="match status" value="1"/>
</dbReference>
<keyword evidence="3" id="KW-1185">Reference proteome</keyword>
<dbReference type="OrthoDB" id="10002522at2759"/>
<feature type="region of interest" description="Disordered" evidence="1">
    <location>
        <begin position="1012"/>
        <end position="1037"/>
    </location>
</feature>
<feature type="compositionally biased region" description="Basic and acidic residues" evidence="1">
    <location>
        <begin position="933"/>
        <end position="963"/>
    </location>
</feature>
<evidence type="ECO:0000313" key="3">
    <source>
        <dbReference type="Proteomes" id="UP001153620"/>
    </source>
</evidence>
<feature type="region of interest" description="Disordered" evidence="1">
    <location>
        <begin position="318"/>
        <end position="348"/>
    </location>
</feature>
<proteinExistence type="predicted"/>
<feature type="compositionally biased region" description="Polar residues" evidence="1">
    <location>
        <begin position="119"/>
        <end position="129"/>
    </location>
</feature>
<dbReference type="PANTHER" id="PTHR14435:SF2">
    <property type="entry name" value="ZINC FINGER PROTEIN 106"/>
    <property type="match status" value="1"/>
</dbReference>
<feature type="compositionally biased region" description="Polar residues" evidence="1">
    <location>
        <begin position="475"/>
        <end position="493"/>
    </location>
</feature>
<dbReference type="EMBL" id="OU895879">
    <property type="protein sequence ID" value="CAG9809720.1"/>
    <property type="molecule type" value="Genomic_DNA"/>
</dbReference>
<feature type="region of interest" description="Disordered" evidence="1">
    <location>
        <begin position="744"/>
        <end position="785"/>
    </location>
</feature>
<feature type="compositionally biased region" description="Basic and acidic residues" evidence="1">
    <location>
        <begin position="573"/>
        <end position="595"/>
    </location>
</feature>
<sequence>MSFNQRNLNPNIWEGPRQNNPQQFINNQQNFYGNNSNFPPRPNFHSQQNQLRPLLNLPQQPGSHEHHPNFRNFNNNNQDFGRNNNNRGRPNFHNHNNHPKWQNRGNDPAKDNNGDRFSRGTSAENSQQNDDPKPKSLVEHLKSTMKKNPRSKSQESPANESIDACAKNASKKLLSQLKTMDKDNVKELINNPKQPHRKAVLNIQAREKLREGMRKQLKTLGAEDDQEVSFDAVESVNYENIPETLIAQIGRTVDMDLSVEDMDLQPDMDDEIVEDKDIEVVTKNLGNDFLYGSEMLLMNGFNLLGESENEADLKIPEERFFPPPLPADPVIRPPEPVPPPEKPPSQRSFDEWEIDTARNPDPPCLNKINNVKIQTIPVIVSHPTPPSQILPPQQQQQSTNIINTVNNVSKKQHENPLLIALGETKEQIPTSTNIKISTNNIIGTSSLAENKLVKIHSSSSQDSFKTPSIPDLVTSTPFLNDGNKTPFNDSGKTPFNDGGKTPFIGSETPYIGSETPFIGSETPFIGSETPFNGSETPFIGSNDEQNIFETPIRQKISEDKKPVLENTPGSDAPKTDENTEKPKQRADETYGEYRRRIANIGEDENIFPKDDFSKPIKRPPPAPKRKQPNNEWDDDNRSPVHPGKSSWMANNIRNSNERKSRFEMNRSRDKNNRNNDRNNFNNKNKNNSPRTPISPWETSRDRDNEDMRDAFNYRFDKTNKSSNNITESGEDRLSCLLNPKPVQFKGSFNKRSGFNNNNNNNNKSSRESVDEKRDFLPDQSRERTPVNNSVELFEISSPNDVRPCYQTLKKIIEIETEINRIHDKIHGIDKVISNLQSERIGHQKSFTKLQHDKKVLLDNLAKRAMANDREPIERTASRESERNVESSFEIRPHKEIKKEKDTSNKTKNIEVVEEKKKRKVDDSPQISIVAADDENKKKKKYTIEEEPKSAAQKAKEREEEERRKRIEEIRRNKQLRREKEEIERRKLEEEAKKESNDKILIINRDKVHAKLKEREKEKRKEQNIQSPSSLKPSPKRSKETIHLFSLDEVIDPADLKMKMFKLEFTKLSLKQNILDQFQAGKCPEIDINELISPSSSNAPLQSDMSIDDVIQIIKKEAEQSIKQSKSEVPNLPGKTSTTSITSKVSVTSTDKDPLAIDDNEEIVNPPTPGSNLTLNDDNDTNASDHVNNEQDYSEWTGNFESHNQPIVHIQNINGKHMVCAAEDGKLYKYRLSNGKCDAVFSKHTEICNSFLYEDIDKTIYTASSDGFVYRIKLKLFDSIASKHFNEPLQVIEKSKYALYVGAKSGNIYKLKLDLSDEEIEPLCCVDALILCMRSAKEGSRHILLISSRMNAIQVRDASEGLLLRTLSNDLSGVSIYDMLLEGSTIYCGSNLHEIFAIDFTTGALKKKRSMSGAGAICVRIYKENLIVACYDGNIYIFDLNADDDACNITGPSNMLLAMDLWDDKIIASTKDKTLKIMNIPT</sequence>
<feature type="region of interest" description="Disordered" evidence="1">
    <location>
        <begin position="1"/>
        <end position="135"/>
    </location>
</feature>
<feature type="compositionally biased region" description="Polar residues" evidence="1">
    <location>
        <begin position="1"/>
        <end position="10"/>
    </location>
</feature>
<dbReference type="InterPro" id="IPR036322">
    <property type="entry name" value="WD40_repeat_dom_sf"/>
</dbReference>
<feature type="compositionally biased region" description="Low complexity" evidence="1">
    <location>
        <begin position="677"/>
        <end position="688"/>
    </location>
</feature>
<feature type="compositionally biased region" description="Pro residues" evidence="1">
    <location>
        <begin position="321"/>
        <end position="343"/>
    </location>
</feature>
<feature type="compositionally biased region" description="Basic and acidic residues" evidence="1">
    <location>
        <begin position="107"/>
        <end position="118"/>
    </location>
</feature>
<dbReference type="GO" id="GO:0005829">
    <property type="term" value="C:cytosol"/>
    <property type="evidence" value="ECO:0007669"/>
    <property type="project" value="TreeGrafter"/>
</dbReference>
<dbReference type="GO" id="GO:0016020">
    <property type="term" value="C:membrane"/>
    <property type="evidence" value="ECO:0007669"/>
    <property type="project" value="TreeGrafter"/>
</dbReference>
<feature type="compositionally biased region" description="Low complexity" evidence="1">
    <location>
        <begin position="18"/>
        <end position="38"/>
    </location>
</feature>
<dbReference type="SUPFAM" id="SSF50978">
    <property type="entry name" value="WD40 repeat-like"/>
    <property type="match status" value="1"/>
</dbReference>
<dbReference type="GO" id="GO:0003723">
    <property type="term" value="F:RNA binding"/>
    <property type="evidence" value="ECO:0007669"/>
    <property type="project" value="InterPro"/>
</dbReference>
<reference evidence="2" key="2">
    <citation type="submission" date="2022-10" db="EMBL/GenBank/DDBJ databases">
        <authorList>
            <consortium name="ENA_rothamsted_submissions"/>
            <consortium name="culmorum"/>
            <person name="King R."/>
        </authorList>
    </citation>
    <scope>NUCLEOTIDE SEQUENCE</scope>
</reference>